<organism evidence="2 3">
    <name type="scientific">Rhizopus oryzae</name>
    <name type="common">Mucormycosis agent</name>
    <name type="synonym">Rhizopus arrhizus var. delemar</name>
    <dbReference type="NCBI Taxonomy" id="64495"/>
    <lineage>
        <taxon>Eukaryota</taxon>
        <taxon>Fungi</taxon>
        <taxon>Fungi incertae sedis</taxon>
        <taxon>Mucoromycota</taxon>
        <taxon>Mucoromycotina</taxon>
        <taxon>Mucoromycetes</taxon>
        <taxon>Mucorales</taxon>
        <taxon>Mucorineae</taxon>
        <taxon>Rhizopodaceae</taxon>
        <taxon>Rhizopus</taxon>
    </lineage>
</organism>
<comment type="caution">
    <text evidence="2">The sequence shown here is derived from an EMBL/GenBank/DDBJ whole genome shotgun (WGS) entry which is preliminary data.</text>
</comment>
<sequence length="273" mass="30822">MTEKRVWVFKEKKQDNKDEYYNLLIQNNYIPEFIPVLDYELCNIDILKDILSLGPNHEAITGLILTSQKSVHTLNKACGLLDVIPEPIRTQWAQLPVYIVGPQTEQLLARSSLFQKNSRWIQAPNAAQLVQPMIADISQHSAKKDGRLLFLAGDKRRDLIPQALDKANIPFRELQSYATCAHPDLLNRLRTLETQDDAHWAVYFSPSGLKFIKSSLPTSKLLLSSNKIKIAAIGPTTADYIKQLNLFVHVVAEKPDPQHLINAIVQFDGNCAS</sequence>
<proteinExistence type="predicted"/>
<evidence type="ECO:0000313" key="3">
    <source>
        <dbReference type="Proteomes" id="UP000716291"/>
    </source>
</evidence>
<dbReference type="InterPro" id="IPR003754">
    <property type="entry name" value="4pyrrol_synth_uPrphyn_synth"/>
</dbReference>
<dbReference type="OrthoDB" id="5595751at2759"/>
<dbReference type="GO" id="GO:0005829">
    <property type="term" value="C:cytosol"/>
    <property type="evidence" value="ECO:0007669"/>
    <property type="project" value="TreeGrafter"/>
</dbReference>
<dbReference type="GO" id="GO:0006780">
    <property type="term" value="P:uroporphyrinogen III biosynthetic process"/>
    <property type="evidence" value="ECO:0007669"/>
    <property type="project" value="InterPro"/>
</dbReference>
<dbReference type="Gene3D" id="3.40.50.10090">
    <property type="match status" value="2"/>
</dbReference>
<dbReference type="CDD" id="cd06578">
    <property type="entry name" value="HemD"/>
    <property type="match status" value="1"/>
</dbReference>
<protein>
    <recommendedName>
        <fullName evidence="1">Tetrapyrrole biosynthesis uroporphyrinogen III synthase domain-containing protein</fullName>
    </recommendedName>
</protein>
<dbReference type="AlphaFoldDB" id="A0A9P6XK31"/>
<evidence type="ECO:0000313" key="2">
    <source>
        <dbReference type="EMBL" id="KAG1315701.1"/>
    </source>
</evidence>
<keyword evidence="3" id="KW-1185">Reference proteome</keyword>
<dbReference type="SUPFAM" id="SSF69618">
    <property type="entry name" value="HemD-like"/>
    <property type="match status" value="1"/>
</dbReference>
<reference evidence="2" key="1">
    <citation type="journal article" date="2020" name="Microb. Genom.">
        <title>Genetic diversity of clinical and environmental Mucorales isolates obtained from an investigation of mucormycosis cases among solid organ transplant recipients.</title>
        <authorList>
            <person name="Nguyen M.H."/>
            <person name="Kaul D."/>
            <person name="Muto C."/>
            <person name="Cheng S.J."/>
            <person name="Richter R.A."/>
            <person name="Bruno V.M."/>
            <person name="Liu G."/>
            <person name="Beyhan S."/>
            <person name="Sundermann A.J."/>
            <person name="Mounaud S."/>
            <person name="Pasculle A.W."/>
            <person name="Nierman W.C."/>
            <person name="Driscoll E."/>
            <person name="Cumbie R."/>
            <person name="Clancy C.J."/>
            <person name="Dupont C.L."/>
        </authorList>
    </citation>
    <scope>NUCLEOTIDE SEQUENCE</scope>
    <source>
        <strain evidence="2">GL11</strain>
    </source>
</reference>
<gene>
    <name evidence="2" type="ORF">G6F64_000459</name>
</gene>
<name>A0A9P6XK31_RHIOR</name>
<dbReference type="Proteomes" id="UP000716291">
    <property type="component" value="Unassembled WGS sequence"/>
</dbReference>
<feature type="domain" description="Tetrapyrrole biosynthesis uroporphyrinogen III synthase" evidence="1">
    <location>
        <begin position="20"/>
        <end position="261"/>
    </location>
</feature>
<dbReference type="InterPro" id="IPR039793">
    <property type="entry name" value="UROS/Hem4"/>
</dbReference>
<dbReference type="PANTHER" id="PTHR12390">
    <property type="entry name" value="UROPORPHYRINOGEN III SYNTHASE"/>
    <property type="match status" value="1"/>
</dbReference>
<dbReference type="EMBL" id="JAANQT010000027">
    <property type="protein sequence ID" value="KAG1315701.1"/>
    <property type="molecule type" value="Genomic_DNA"/>
</dbReference>
<dbReference type="Pfam" id="PF02602">
    <property type="entry name" value="HEM4"/>
    <property type="match status" value="1"/>
</dbReference>
<dbReference type="InterPro" id="IPR036108">
    <property type="entry name" value="4pyrrol_syn_uPrphyn_synt_sf"/>
</dbReference>
<dbReference type="PANTHER" id="PTHR12390:SF0">
    <property type="entry name" value="UROPORPHYRINOGEN-III SYNTHASE"/>
    <property type="match status" value="1"/>
</dbReference>
<accession>A0A9P6XK31</accession>
<evidence type="ECO:0000259" key="1">
    <source>
        <dbReference type="Pfam" id="PF02602"/>
    </source>
</evidence>
<dbReference type="GO" id="GO:0004852">
    <property type="term" value="F:uroporphyrinogen-III synthase activity"/>
    <property type="evidence" value="ECO:0007669"/>
    <property type="project" value="InterPro"/>
</dbReference>